<gene>
    <name evidence="1" type="ORF">PHMEG_00018526</name>
</gene>
<reference evidence="2" key="1">
    <citation type="submission" date="2017-03" db="EMBL/GenBank/DDBJ databases">
        <title>Phytopthora megakarya and P. palmivora, two closely related causual agents of cacao black pod achieved similar genome size and gene model numbers by different mechanisms.</title>
        <authorList>
            <person name="Ali S."/>
            <person name="Shao J."/>
            <person name="Larry D.J."/>
            <person name="Kronmiller B."/>
            <person name="Shen D."/>
            <person name="Strem M.D."/>
            <person name="Melnick R.L."/>
            <person name="Guiltinan M.J."/>
            <person name="Tyler B.M."/>
            <person name="Meinhardt L.W."/>
            <person name="Bailey B.A."/>
        </authorList>
    </citation>
    <scope>NUCLEOTIDE SEQUENCE [LARGE SCALE GENOMIC DNA]</scope>
    <source>
        <strain evidence="2">zdho120</strain>
    </source>
</reference>
<dbReference type="OrthoDB" id="122630at2759"/>
<dbReference type="EMBL" id="NBNE01002994">
    <property type="protein sequence ID" value="OWZ08865.1"/>
    <property type="molecule type" value="Genomic_DNA"/>
</dbReference>
<sequence length="341" mass="39008">MVFFHCGGEHYFSNCPTATKKDHECLNAKLSKMVARLGRVKWIYDGLGTFWAARGGMSMTVYKEFMKVCPELDQPLTCKGANGKPITVTMIVNLHLRLRTVAGRTLIRLGNDMLKMLGIGVQRQLDLFVANVLQTDEDDEFDDQDEPQIGSSIGMSNDLKVVVEHFVKSSIENEFPKEPAGELHLIATRFDIWQLKLGDDPPARVPPMKIRLKPGAQPYRCESRWACSVLPVRSGGDFRQTAARKCTHRSIVPDLHVDLELVKGARFFGMFDFLKEYWQLALANECQEWLLYMTHRKVYTPRRVPLGCTDGYRKSDKWYHDPKLIRALQELPYPKTEGELQ</sequence>
<dbReference type="SUPFAM" id="SSF56672">
    <property type="entry name" value="DNA/RNA polymerases"/>
    <property type="match status" value="1"/>
</dbReference>
<dbReference type="AlphaFoldDB" id="A0A225VU64"/>
<name>A0A225VU64_9STRA</name>
<evidence type="ECO:0000313" key="1">
    <source>
        <dbReference type="EMBL" id="OWZ08865.1"/>
    </source>
</evidence>
<comment type="caution">
    <text evidence="1">The sequence shown here is derived from an EMBL/GenBank/DDBJ whole genome shotgun (WGS) entry which is preliminary data.</text>
</comment>
<accession>A0A225VU64</accession>
<dbReference type="Proteomes" id="UP000198211">
    <property type="component" value="Unassembled WGS sequence"/>
</dbReference>
<protein>
    <recommendedName>
        <fullName evidence="3">Reverse transcriptase domain-containing protein</fullName>
    </recommendedName>
</protein>
<dbReference type="InterPro" id="IPR043502">
    <property type="entry name" value="DNA/RNA_pol_sf"/>
</dbReference>
<evidence type="ECO:0008006" key="3">
    <source>
        <dbReference type="Google" id="ProtNLM"/>
    </source>
</evidence>
<evidence type="ECO:0000313" key="2">
    <source>
        <dbReference type="Proteomes" id="UP000198211"/>
    </source>
</evidence>
<keyword evidence="2" id="KW-1185">Reference proteome</keyword>
<organism evidence="1 2">
    <name type="scientific">Phytophthora megakarya</name>
    <dbReference type="NCBI Taxonomy" id="4795"/>
    <lineage>
        <taxon>Eukaryota</taxon>
        <taxon>Sar</taxon>
        <taxon>Stramenopiles</taxon>
        <taxon>Oomycota</taxon>
        <taxon>Peronosporomycetes</taxon>
        <taxon>Peronosporales</taxon>
        <taxon>Peronosporaceae</taxon>
        <taxon>Phytophthora</taxon>
    </lineage>
</organism>
<proteinExistence type="predicted"/>